<dbReference type="PRINTS" id="PR00605">
    <property type="entry name" value="CYTCHROMECIC"/>
</dbReference>
<dbReference type="PIRSF" id="PIRSF000005">
    <property type="entry name" value="Cytochrome_c4"/>
    <property type="match status" value="1"/>
</dbReference>
<feature type="binding site" description="covalent" evidence="8">
    <location>
        <position position="133"/>
    </location>
    <ligand>
        <name>heme c</name>
        <dbReference type="ChEBI" id="CHEBI:61717"/>
        <label>2</label>
    </ligand>
</feature>
<evidence type="ECO:0000256" key="1">
    <source>
        <dbReference type="ARBA" id="ARBA00004418"/>
    </source>
</evidence>
<proteinExistence type="predicted"/>
<dbReference type="InterPro" id="IPR008168">
    <property type="entry name" value="Cyt_C_IC"/>
</dbReference>
<feature type="domain" description="Cytochrome c" evidence="11">
    <location>
        <begin position="23"/>
        <end position="101"/>
    </location>
</feature>
<dbReference type="PROSITE" id="PS51007">
    <property type="entry name" value="CYTC"/>
    <property type="match status" value="2"/>
</dbReference>
<feature type="binding site" description="axial binding residue" evidence="9">
    <location>
        <position position="39"/>
    </location>
    <ligand>
        <name>heme c</name>
        <dbReference type="ChEBI" id="CHEBI:61717"/>
        <label>1</label>
    </ligand>
    <ligandPart>
        <name>Fe</name>
        <dbReference type="ChEBI" id="CHEBI:18248"/>
    </ligandPart>
</feature>
<dbReference type="InterPro" id="IPR050597">
    <property type="entry name" value="Cytochrome_c_Oxidase_Subunit"/>
</dbReference>
<name>A0A250L067_9GAMM</name>
<protein>
    <submittedName>
        <fullName evidence="12">Cytochrome c class I</fullName>
    </submittedName>
</protein>
<dbReference type="Proteomes" id="UP000266313">
    <property type="component" value="Chromosome"/>
</dbReference>
<evidence type="ECO:0000256" key="9">
    <source>
        <dbReference type="PIRSR" id="PIRSR000005-2"/>
    </source>
</evidence>
<feature type="binding site" description="covalent" evidence="8">
    <location>
        <position position="38"/>
    </location>
    <ligand>
        <name>heme c</name>
        <dbReference type="ChEBI" id="CHEBI:61717"/>
        <label>1</label>
    </ligand>
</feature>
<feature type="binding site" description="axial binding residue" evidence="9">
    <location>
        <position position="134"/>
    </location>
    <ligand>
        <name>heme c</name>
        <dbReference type="ChEBI" id="CHEBI:61717"/>
        <label>2</label>
    </ligand>
    <ligandPart>
        <name>Fe</name>
        <dbReference type="ChEBI" id="CHEBI:18248"/>
    </ligandPart>
</feature>
<dbReference type="GO" id="GO:0020037">
    <property type="term" value="F:heme binding"/>
    <property type="evidence" value="ECO:0007669"/>
    <property type="project" value="InterPro"/>
</dbReference>
<evidence type="ECO:0000256" key="7">
    <source>
        <dbReference type="ARBA" id="ARBA00023004"/>
    </source>
</evidence>
<dbReference type="InterPro" id="IPR036909">
    <property type="entry name" value="Cyt_c-like_dom_sf"/>
</dbReference>
<evidence type="ECO:0000256" key="4">
    <source>
        <dbReference type="ARBA" id="ARBA00022723"/>
    </source>
</evidence>
<keyword evidence="13" id="KW-1185">Reference proteome</keyword>
<keyword evidence="7 9" id="KW-0408">Iron</keyword>
<feature type="binding site" description="axial binding residue" evidence="9">
    <location>
        <position position="78"/>
    </location>
    <ligand>
        <name>heme c</name>
        <dbReference type="ChEBI" id="CHEBI:61717"/>
        <label>1</label>
    </ligand>
    <ligandPart>
        <name>Fe</name>
        <dbReference type="ChEBI" id="CHEBI:18248"/>
    </ligandPart>
</feature>
<evidence type="ECO:0000313" key="12">
    <source>
        <dbReference type="EMBL" id="BBA37166.1"/>
    </source>
</evidence>
<keyword evidence="2" id="KW-0813">Transport</keyword>
<evidence type="ECO:0000256" key="10">
    <source>
        <dbReference type="SAM" id="SignalP"/>
    </source>
</evidence>
<evidence type="ECO:0000259" key="11">
    <source>
        <dbReference type="PROSITE" id="PS51007"/>
    </source>
</evidence>
<feature type="signal peptide" evidence="10">
    <location>
        <begin position="1"/>
        <end position="21"/>
    </location>
</feature>
<dbReference type="GO" id="GO:0042597">
    <property type="term" value="C:periplasmic space"/>
    <property type="evidence" value="ECO:0007669"/>
    <property type="project" value="UniProtKB-SubCell"/>
</dbReference>
<sequence length="200" mass="21048">MGKYALWVCFVLLSGHSLVYAQGDAAAGEEKSESCAGCHGEDGNSNAPIFPKLAGQHASYLAKQLHEFKKGKRANPTMTAMAEPLSDADIDDISAYYARQKVTLEKAEKPNPLGEKIYRTGNASSAVPACTGCHGPDGAGNPSAKFPALRGQYAAYLEKTLSDFKSGERANDANSIMRAIAAKLSSEEIAAVSGFTAGLQ</sequence>
<evidence type="ECO:0000256" key="6">
    <source>
        <dbReference type="ARBA" id="ARBA00022982"/>
    </source>
</evidence>
<feature type="domain" description="Cytochrome c" evidence="11">
    <location>
        <begin position="109"/>
        <end position="200"/>
    </location>
</feature>
<accession>A0A250L067</accession>
<dbReference type="KEGG" id="mmai:sS8_5244"/>
<organism evidence="12 13">
    <name type="scientific">Methylocaldum marinum</name>
    <dbReference type="NCBI Taxonomy" id="1432792"/>
    <lineage>
        <taxon>Bacteria</taxon>
        <taxon>Pseudomonadati</taxon>
        <taxon>Pseudomonadota</taxon>
        <taxon>Gammaproteobacteria</taxon>
        <taxon>Methylococcales</taxon>
        <taxon>Methylococcaceae</taxon>
        <taxon>Methylocaldum</taxon>
    </lineage>
</organism>
<dbReference type="InterPro" id="IPR009056">
    <property type="entry name" value="Cyt_c-like_dom"/>
</dbReference>
<evidence type="ECO:0000256" key="5">
    <source>
        <dbReference type="ARBA" id="ARBA00022764"/>
    </source>
</evidence>
<dbReference type="PANTHER" id="PTHR33751">
    <property type="entry name" value="CBB3-TYPE CYTOCHROME C OXIDASE SUBUNIT FIXP"/>
    <property type="match status" value="1"/>
</dbReference>
<dbReference type="OrthoDB" id="9773456at2"/>
<evidence type="ECO:0000313" key="13">
    <source>
        <dbReference type="Proteomes" id="UP000266313"/>
    </source>
</evidence>
<dbReference type="EMBL" id="AP017928">
    <property type="protein sequence ID" value="BBA37166.1"/>
    <property type="molecule type" value="Genomic_DNA"/>
</dbReference>
<comment type="subcellular location">
    <subcellularLocation>
        <location evidence="1">Periplasm</location>
    </subcellularLocation>
</comment>
<keyword evidence="3 8" id="KW-0349">Heme</keyword>
<reference evidence="12 13" key="1">
    <citation type="submission" date="2016-12" db="EMBL/GenBank/DDBJ databases">
        <title>Genome sequencing of Methylocaldum marinum.</title>
        <authorList>
            <person name="Takeuchi M."/>
            <person name="Kamagata Y."/>
            <person name="Hiraoka S."/>
            <person name="Oshima K."/>
            <person name="Hattori M."/>
            <person name="Iwasaki W."/>
        </authorList>
    </citation>
    <scope>NUCLEOTIDE SEQUENCE [LARGE SCALE GENOMIC DNA]</scope>
    <source>
        <strain evidence="12 13">S8</strain>
    </source>
</reference>
<keyword evidence="4 9" id="KW-0479">Metal-binding</keyword>
<gene>
    <name evidence="12" type="ORF">sS8_5244</name>
</gene>
<dbReference type="Pfam" id="PF00034">
    <property type="entry name" value="Cytochrom_C"/>
    <property type="match status" value="2"/>
</dbReference>
<dbReference type="SUPFAM" id="SSF46626">
    <property type="entry name" value="Cytochrome c"/>
    <property type="match status" value="2"/>
</dbReference>
<evidence type="ECO:0000256" key="8">
    <source>
        <dbReference type="PIRSR" id="PIRSR000005-1"/>
    </source>
</evidence>
<evidence type="ECO:0000256" key="3">
    <source>
        <dbReference type="ARBA" id="ARBA00022617"/>
    </source>
</evidence>
<feature type="chain" id="PRO_5012196983" evidence="10">
    <location>
        <begin position="22"/>
        <end position="200"/>
    </location>
</feature>
<keyword evidence="6" id="KW-0249">Electron transport</keyword>
<feature type="binding site" description="covalent" evidence="8">
    <location>
        <position position="130"/>
    </location>
    <ligand>
        <name>heme c</name>
        <dbReference type="ChEBI" id="CHEBI:61717"/>
        <label>2</label>
    </ligand>
</feature>
<evidence type="ECO:0000256" key="2">
    <source>
        <dbReference type="ARBA" id="ARBA00022448"/>
    </source>
</evidence>
<dbReference type="GO" id="GO:0005506">
    <property type="term" value="F:iron ion binding"/>
    <property type="evidence" value="ECO:0007669"/>
    <property type="project" value="InterPro"/>
</dbReference>
<comment type="PTM">
    <text evidence="8">Binds 2 heme c groups covalently per subunit.</text>
</comment>
<feature type="binding site" description="covalent" evidence="8">
    <location>
        <position position="35"/>
    </location>
    <ligand>
        <name>heme c</name>
        <dbReference type="ChEBI" id="CHEBI:61717"/>
        <label>1</label>
    </ligand>
</feature>
<dbReference type="Gene3D" id="1.10.760.10">
    <property type="entry name" value="Cytochrome c-like domain"/>
    <property type="match status" value="2"/>
</dbReference>
<dbReference type="GO" id="GO:0009055">
    <property type="term" value="F:electron transfer activity"/>
    <property type="evidence" value="ECO:0007669"/>
    <property type="project" value="InterPro"/>
</dbReference>
<dbReference type="AlphaFoldDB" id="A0A250L067"/>
<keyword evidence="5" id="KW-0574">Periplasm</keyword>
<dbReference type="PANTHER" id="PTHR33751:SF9">
    <property type="entry name" value="CYTOCHROME C4"/>
    <property type="match status" value="1"/>
</dbReference>
<dbReference type="InterPro" id="IPR024167">
    <property type="entry name" value="Cytochrome_c4-like"/>
</dbReference>
<dbReference type="RefSeq" id="WP_119632198.1">
    <property type="nucleotide sequence ID" value="NZ_AP017928.1"/>
</dbReference>
<keyword evidence="10" id="KW-0732">Signal</keyword>
<feature type="binding site" description="axial binding residue" evidence="9">
    <location>
        <position position="177"/>
    </location>
    <ligand>
        <name>heme c</name>
        <dbReference type="ChEBI" id="CHEBI:61717"/>
        <label>2</label>
    </ligand>
    <ligandPart>
        <name>Fe</name>
        <dbReference type="ChEBI" id="CHEBI:18248"/>
    </ligandPart>
</feature>